<keyword evidence="1" id="KW-0175">Coiled coil</keyword>
<protein>
    <submittedName>
        <fullName evidence="2">Uncharacterized protein</fullName>
    </submittedName>
</protein>
<dbReference type="AlphaFoldDB" id="A0A0K2UTI7"/>
<evidence type="ECO:0000313" key="2">
    <source>
        <dbReference type="EMBL" id="CDW41026.1"/>
    </source>
</evidence>
<reference evidence="2" key="1">
    <citation type="submission" date="2014-05" db="EMBL/GenBank/DDBJ databases">
        <authorList>
            <person name="Chronopoulou M."/>
        </authorList>
    </citation>
    <scope>NUCLEOTIDE SEQUENCE</scope>
    <source>
        <tissue evidence="2">Whole organism</tissue>
    </source>
</reference>
<feature type="coiled-coil region" evidence="1">
    <location>
        <begin position="115"/>
        <end position="149"/>
    </location>
</feature>
<dbReference type="EMBL" id="HACA01023665">
    <property type="protein sequence ID" value="CDW41026.1"/>
    <property type="molecule type" value="Transcribed_RNA"/>
</dbReference>
<organism evidence="2">
    <name type="scientific">Lepeophtheirus salmonis</name>
    <name type="common">Salmon louse</name>
    <name type="synonym">Caligus salmonis</name>
    <dbReference type="NCBI Taxonomy" id="72036"/>
    <lineage>
        <taxon>Eukaryota</taxon>
        <taxon>Metazoa</taxon>
        <taxon>Ecdysozoa</taxon>
        <taxon>Arthropoda</taxon>
        <taxon>Crustacea</taxon>
        <taxon>Multicrustacea</taxon>
        <taxon>Hexanauplia</taxon>
        <taxon>Copepoda</taxon>
        <taxon>Siphonostomatoida</taxon>
        <taxon>Caligidae</taxon>
        <taxon>Lepeophtheirus</taxon>
    </lineage>
</organism>
<proteinExistence type="predicted"/>
<name>A0A0K2UTI7_LEPSM</name>
<sequence length="321" mass="36666">MSSCSDSYDDLDALRDSISSLEPNSYICDSHVDTFHNSFSDGQLEEIKNLTLEIKSLSDQTPFLKKDIQLHNSLFTTQEENLYLKAEIKALKSQQHLSTNNSDHDCDNNCDSELNYRLKNEVSSLKNQLDFHKNKMSSLIKSIEELKSLQLESKLTIYLEEYAAILSKIDPPARFVDFESSCIKSESKNNKSSTSSLKSEPRMGVYQITNIKLSKSGKEDVKPMMIVKNIKEKLPISAIFDENAYLSICGPFILNYADKDISLKPPPYIEYKFHSGKVYKCLGSIEINLINSLKKKKSKKCTIYIFNEANILILNKLHWKD</sequence>
<accession>A0A0K2UTI7</accession>
<evidence type="ECO:0000256" key="1">
    <source>
        <dbReference type="SAM" id="Coils"/>
    </source>
</evidence>